<name>A0A4R6SIR2_LABRH</name>
<dbReference type="InterPro" id="IPR018961">
    <property type="entry name" value="DnaJ_homolog_subfam-C_membr-28"/>
</dbReference>
<sequence>MTERKPAGMPYESWVDKQIREAEERGAFEDLPGKGKPLPGYGKRYDEDWWLRGYLERENVPVDMMLPEPLRLRREVHRLPETVRPLRTEEQVRDVVRELNHRIVAHLRAGGGPRVPVAPVDADAVVAQWRDGRS</sequence>
<organism evidence="2 3">
    <name type="scientific">Labedaea rhizosphaerae</name>
    <dbReference type="NCBI Taxonomy" id="598644"/>
    <lineage>
        <taxon>Bacteria</taxon>
        <taxon>Bacillati</taxon>
        <taxon>Actinomycetota</taxon>
        <taxon>Actinomycetes</taxon>
        <taxon>Pseudonocardiales</taxon>
        <taxon>Pseudonocardiaceae</taxon>
        <taxon>Labedaea</taxon>
    </lineage>
</organism>
<proteinExistence type="predicted"/>
<dbReference type="EMBL" id="SNXZ01000002">
    <property type="protein sequence ID" value="TDQ01490.1"/>
    <property type="molecule type" value="Genomic_DNA"/>
</dbReference>
<feature type="domain" description="DnaJ homologue subfamily C member 28 conserved" evidence="1">
    <location>
        <begin position="14"/>
        <end position="84"/>
    </location>
</feature>
<gene>
    <name evidence="2" type="ORF">EV186_1021359</name>
</gene>
<evidence type="ECO:0000259" key="1">
    <source>
        <dbReference type="Pfam" id="PF09350"/>
    </source>
</evidence>
<dbReference type="AlphaFoldDB" id="A0A4R6SIR2"/>
<comment type="caution">
    <text evidence="2">The sequence shown here is derived from an EMBL/GenBank/DDBJ whole genome shotgun (WGS) entry which is preliminary data.</text>
</comment>
<evidence type="ECO:0000313" key="3">
    <source>
        <dbReference type="Proteomes" id="UP000295444"/>
    </source>
</evidence>
<keyword evidence="3" id="KW-1185">Reference proteome</keyword>
<dbReference type="Proteomes" id="UP000295444">
    <property type="component" value="Unassembled WGS sequence"/>
</dbReference>
<dbReference type="Pfam" id="PF09350">
    <property type="entry name" value="DJC28_CD"/>
    <property type="match status" value="1"/>
</dbReference>
<accession>A0A4R6SIR2</accession>
<reference evidence="2 3" key="1">
    <citation type="submission" date="2019-03" db="EMBL/GenBank/DDBJ databases">
        <title>Genomic Encyclopedia of Type Strains, Phase IV (KMG-IV): sequencing the most valuable type-strain genomes for metagenomic binning, comparative biology and taxonomic classification.</title>
        <authorList>
            <person name="Goeker M."/>
        </authorList>
    </citation>
    <scope>NUCLEOTIDE SEQUENCE [LARGE SCALE GENOMIC DNA]</scope>
    <source>
        <strain evidence="2 3">DSM 45361</strain>
    </source>
</reference>
<protein>
    <submittedName>
        <fullName evidence="2">Uncharacterized protein DUF1992</fullName>
    </submittedName>
</protein>
<evidence type="ECO:0000313" key="2">
    <source>
        <dbReference type="EMBL" id="TDQ01490.1"/>
    </source>
</evidence>
<dbReference type="RefSeq" id="WP_208115617.1">
    <property type="nucleotide sequence ID" value="NZ_SNXZ01000002.1"/>
</dbReference>